<dbReference type="Gene3D" id="1.10.390.10">
    <property type="entry name" value="Neutral Protease Domain 2"/>
    <property type="match status" value="1"/>
</dbReference>
<feature type="binding site" evidence="24">
    <location>
        <position position="361"/>
    </location>
    <ligand>
        <name>Zn(2+)</name>
        <dbReference type="ChEBI" id="CHEBI:29105"/>
        <note>catalytic</note>
    </ligand>
</feature>
<evidence type="ECO:0000256" key="1">
    <source>
        <dbReference type="ARBA" id="ARBA00001703"/>
    </source>
</evidence>
<comment type="cofactor">
    <cofactor evidence="24 26">
        <name>Zn(2+)</name>
        <dbReference type="ChEBI" id="CHEBI:29105"/>
    </cofactor>
    <text evidence="24 26">Binds 1 zinc ion per subunit.</text>
</comment>
<keyword evidence="19" id="KW-1015">Disulfide bond</keyword>
<evidence type="ECO:0000256" key="18">
    <source>
        <dbReference type="ARBA" id="ARBA00023136"/>
    </source>
</evidence>
<evidence type="ECO:0000256" key="6">
    <source>
        <dbReference type="ARBA" id="ARBA00022438"/>
    </source>
</evidence>
<organism evidence="30 31">
    <name type="scientific">Nezara viridula</name>
    <name type="common">Southern green stink bug</name>
    <name type="synonym">Cimex viridulus</name>
    <dbReference type="NCBI Taxonomy" id="85310"/>
    <lineage>
        <taxon>Eukaryota</taxon>
        <taxon>Metazoa</taxon>
        <taxon>Ecdysozoa</taxon>
        <taxon>Arthropoda</taxon>
        <taxon>Hexapoda</taxon>
        <taxon>Insecta</taxon>
        <taxon>Pterygota</taxon>
        <taxon>Neoptera</taxon>
        <taxon>Paraneoptera</taxon>
        <taxon>Hemiptera</taxon>
        <taxon>Heteroptera</taxon>
        <taxon>Panheteroptera</taxon>
        <taxon>Pentatomomorpha</taxon>
        <taxon>Pentatomoidea</taxon>
        <taxon>Pentatomidae</taxon>
        <taxon>Pentatominae</taxon>
        <taxon>Nezara</taxon>
    </lineage>
</organism>
<evidence type="ECO:0000256" key="5">
    <source>
        <dbReference type="ARBA" id="ARBA00011748"/>
    </source>
</evidence>
<name>A0A9P0HBV4_NEZVI</name>
<evidence type="ECO:0000256" key="2">
    <source>
        <dbReference type="ARBA" id="ARBA00004401"/>
    </source>
</evidence>
<evidence type="ECO:0000256" key="15">
    <source>
        <dbReference type="ARBA" id="ARBA00022968"/>
    </source>
</evidence>
<evidence type="ECO:0000256" key="21">
    <source>
        <dbReference type="ARBA" id="ARBA00023288"/>
    </source>
</evidence>
<evidence type="ECO:0000256" key="23">
    <source>
        <dbReference type="PIRSR" id="PIRSR634016-2"/>
    </source>
</evidence>
<evidence type="ECO:0000313" key="31">
    <source>
        <dbReference type="Proteomes" id="UP001152798"/>
    </source>
</evidence>
<dbReference type="Gene3D" id="2.60.40.1910">
    <property type="match status" value="1"/>
</dbReference>
<dbReference type="GO" id="GO:0098552">
    <property type="term" value="C:side of membrane"/>
    <property type="evidence" value="ECO:0007669"/>
    <property type="project" value="UniProtKB-KW"/>
</dbReference>
<evidence type="ECO:0000256" key="24">
    <source>
        <dbReference type="PIRSR" id="PIRSR634016-3"/>
    </source>
</evidence>
<dbReference type="PANTHER" id="PTHR11533">
    <property type="entry name" value="PROTEASE M1 ZINC METALLOPROTEASE"/>
    <property type="match status" value="1"/>
</dbReference>
<dbReference type="FunFam" id="1.10.390.10:FF:000006">
    <property type="entry name" value="Puromycin-sensitive aminopeptidase"/>
    <property type="match status" value="1"/>
</dbReference>
<dbReference type="InterPro" id="IPR045357">
    <property type="entry name" value="Aminopeptidase_N-like_N"/>
</dbReference>
<comment type="similarity">
    <text evidence="4 26">Belongs to the peptidase M1 family.</text>
</comment>
<feature type="domain" description="Aminopeptidase N-like N-terminal" evidence="29">
    <location>
        <begin position="63"/>
        <end position="250"/>
    </location>
</feature>
<evidence type="ECO:0000256" key="10">
    <source>
        <dbReference type="ARBA" id="ARBA00022692"/>
    </source>
</evidence>
<evidence type="ECO:0000256" key="7">
    <source>
        <dbReference type="ARBA" id="ARBA00022475"/>
    </source>
</evidence>
<evidence type="ECO:0000256" key="20">
    <source>
        <dbReference type="ARBA" id="ARBA00023180"/>
    </source>
</evidence>
<accession>A0A9P0HBV4</accession>
<keyword evidence="7" id="KW-1003">Cell membrane</keyword>
<proteinExistence type="inferred from homology"/>
<keyword evidence="16" id="KW-1133">Transmembrane helix</keyword>
<evidence type="ECO:0000256" key="16">
    <source>
        <dbReference type="ARBA" id="ARBA00022989"/>
    </source>
</evidence>
<dbReference type="InterPro" id="IPR034016">
    <property type="entry name" value="M1_APN-typ"/>
</dbReference>
<keyword evidence="6 26" id="KW-0031">Aminopeptidase</keyword>
<dbReference type="GO" id="GO:0005737">
    <property type="term" value="C:cytoplasm"/>
    <property type="evidence" value="ECO:0007669"/>
    <property type="project" value="TreeGrafter"/>
</dbReference>
<evidence type="ECO:0000313" key="30">
    <source>
        <dbReference type="EMBL" id="CAH1399110.1"/>
    </source>
</evidence>
<evidence type="ECO:0000256" key="3">
    <source>
        <dbReference type="ARBA" id="ARBA00004609"/>
    </source>
</evidence>
<dbReference type="InterPro" id="IPR050344">
    <property type="entry name" value="Peptidase_M1_aminopeptidases"/>
</dbReference>
<feature type="binding site" evidence="23">
    <location>
        <position position="857"/>
    </location>
    <ligand>
        <name>substrate</name>
    </ligand>
</feature>
<evidence type="ECO:0000259" key="28">
    <source>
        <dbReference type="Pfam" id="PF11838"/>
    </source>
</evidence>
<keyword evidence="12 26" id="KW-0378">Hydrolase</keyword>
<feature type="active site" description="Proton acceptor" evidence="22">
    <location>
        <position position="358"/>
    </location>
</feature>
<dbReference type="PRINTS" id="PR00756">
    <property type="entry name" value="ALADIPTASE"/>
</dbReference>
<evidence type="ECO:0000256" key="11">
    <source>
        <dbReference type="ARBA" id="ARBA00022723"/>
    </source>
</evidence>
<feature type="domain" description="ERAP1-like C-terminal" evidence="28">
    <location>
        <begin position="583"/>
        <end position="904"/>
    </location>
</feature>
<comment type="subunit">
    <text evidence="5">Homodimer; disulfide-linked.</text>
</comment>
<evidence type="ECO:0000256" key="8">
    <source>
        <dbReference type="ARBA" id="ARBA00022622"/>
    </source>
</evidence>
<dbReference type="SUPFAM" id="SSF63737">
    <property type="entry name" value="Leukotriene A4 hydrolase N-terminal domain"/>
    <property type="match status" value="1"/>
</dbReference>
<evidence type="ECO:0000259" key="27">
    <source>
        <dbReference type="Pfam" id="PF01433"/>
    </source>
</evidence>
<evidence type="ECO:0000256" key="25">
    <source>
        <dbReference type="PIRSR" id="PIRSR634016-4"/>
    </source>
</evidence>
<dbReference type="SUPFAM" id="SSF55486">
    <property type="entry name" value="Metalloproteases ('zincins'), catalytic domain"/>
    <property type="match status" value="1"/>
</dbReference>
<dbReference type="AlphaFoldDB" id="A0A9P0HBV4"/>
<evidence type="ECO:0000256" key="4">
    <source>
        <dbReference type="ARBA" id="ARBA00010136"/>
    </source>
</evidence>
<feature type="site" description="Transition state stabilizer" evidence="25">
    <location>
        <position position="443"/>
    </location>
</feature>
<dbReference type="GO" id="GO:0004230">
    <property type="term" value="F:glutamyl aminopeptidase activity"/>
    <property type="evidence" value="ECO:0007669"/>
    <property type="project" value="UniProtKB-EC"/>
</dbReference>
<dbReference type="CDD" id="cd09601">
    <property type="entry name" value="M1_APN-Q_like"/>
    <property type="match status" value="1"/>
</dbReference>
<dbReference type="GO" id="GO:0008270">
    <property type="term" value="F:zinc ion binding"/>
    <property type="evidence" value="ECO:0007669"/>
    <property type="project" value="UniProtKB-UniRule"/>
</dbReference>
<evidence type="ECO:0000256" key="12">
    <source>
        <dbReference type="ARBA" id="ARBA00022801"/>
    </source>
</evidence>
<keyword evidence="21" id="KW-0449">Lipoprotein</keyword>
<dbReference type="PANTHER" id="PTHR11533:SF276">
    <property type="entry name" value="GLUTAMYL AMINOPEPTIDASE"/>
    <property type="match status" value="1"/>
</dbReference>
<keyword evidence="31" id="KW-1185">Reference proteome</keyword>
<keyword evidence="10" id="KW-0812">Transmembrane</keyword>
<evidence type="ECO:0000259" key="29">
    <source>
        <dbReference type="Pfam" id="PF17900"/>
    </source>
</evidence>
<protein>
    <recommendedName>
        <fullName evidence="26">Aminopeptidase</fullName>
        <ecNumber evidence="26">3.4.11.-</ecNumber>
    </recommendedName>
</protein>
<dbReference type="GO" id="GO:0070006">
    <property type="term" value="F:metalloaminopeptidase activity"/>
    <property type="evidence" value="ECO:0007669"/>
    <property type="project" value="TreeGrafter"/>
</dbReference>
<keyword evidence="17 26" id="KW-0482">Metalloprotease</keyword>
<evidence type="ECO:0000256" key="22">
    <source>
        <dbReference type="PIRSR" id="PIRSR634016-1"/>
    </source>
</evidence>
<dbReference type="EMBL" id="OV725080">
    <property type="protein sequence ID" value="CAH1399110.1"/>
    <property type="molecule type" value="Genomic_DNA"/>
</dbReference>
<comment type="catalytic activity">
    <reaction evidence="1">
        <text>Release of N-terminal glutamate (and to a lesser extent aspartate) from a peptide.</text>
        <dbReference type="EC" id="3.4.11.7"/>
    </reaction>
</comment>
<dbReference type="OrthoDB" id="510539at2759"/>
<keyword evidence="9 26" id="KW-0645">Protease</keyword>
<dbReference type="Pfam" id="PF17900">
    <property type="entry name" value="Peptidase_M1_N"/>
    <property type="match status" value="1"/>
</dbReference>
<dbReference type="Proteomes" id="UP001152798">
    <property type="component" value="Chromosome 4"/>
</dbReference>
<keyword evidence="11 24" id="KW-0479">Metal-binding</keyword>
<dbReference type="InterPro" id="IPR042097">
    <property type="entry name" value="Aminopeptidase_N-like_N_sf"/>
</dbReference>
<feature type="binding site" evidence="23">
    <location>
        <begin position="322"/>
        <end position="326"/>
    </location>
    <ligand>
        <name>substrate</name>
    </ligand>
</feature>
<dbReference type="GO" id="GO:0006508">
    <property type="term" value="P:proteolysis"/>
    <property type="evidence" value="ECO:0007669"/>
    <property type="project" value="UniProtKB-KW"/>
</dbReference>
<dbReference type="FunFam" id="2.60.40.1910:FF:000003">
    <property type="entry name" value="Aminopeptidase"/>
    <property type="match status" value="1"/>
</dbReference>
<keyword evidence="13 24" id="KW-0862">Zinc</keyword>
<comment type="subcellular location">
    <subcellularLocation>
        <location evidence="3">Cell membrane</location>
        <topology evidence="3">Lipid-anchor</topology>
        <topology evidence="3">GPI-anchor</topology>
    </subcellularLocation>
    <subcellularLocation>
        <location evidence="2">Cell membrane</location>
        <topology evidence="2">Single-pass type II membrane protein</topology>
    </subcellularLocation>
</comment>
<feature type="domain" description="Peptidase M1 membrane alanine aminopeptidase" evidence="27">
    <location>
        <begin position="287"/>
        <end position="502"/>
    </location>
</feature>
<dbReference type="FunFam" id="1.25.50.20:FF:000001">
    <property type="entry name" value="Aminopeptidase"/>
    <property type="match status" value="1"/>
</dbReference>
<reference evidence="30" key="1">
    <citation type="submission" date="2022-01" db="EMBL/GenBank/DDBJ databases">
        <authorList>
            <person name="King R."/>
        </authorList>
    </citation>
    <scope>NUCLEOTIDE SEQUENCE</scope>
</reference>
<evidence type="ECO:0000256" key="9">
    <source>
        <dbReference type="ARBA" id="ARBA00022670"/>
    </source>
</evidence>
<dbReference type="GO" id="GO:0005886">
    <property type="term" value="C:plasma membrane"/>
    <property type="evidence" value="ECO:0007669"/>
    <property type="project" value="UniProtKB-SubCell"/>
</dbReference>
<evidence type="ECO:0000256" key="26">
    <source>
        <dbReference type="RuleBase" id="RU364040"/>
    </source>
</evidence>
<feature type="binding site" evidence="24">
    <location>
        <position position="380"/>
    </location>
    <ligand>
        <name>Zn(2+)</name>
        <dbReference type="ChEBI" id="CHEBI:29105"/>
        <note>catalytic</note>
    </ligand>
</feature>
<dbReference type="GO" id="GO:0043171">
    <property type="term" value="P:peptide catabolic process"/>
    <property type="evidence" value="ECO:0007669"/>
    <property type="project" value="TreeGrafter"/>
</dbReference>
<evidence type="ECO:0000256" key="13">
    <source>
        <dbReference type="ARBA" id="ARBA00022833"/>
    </source>
</evidence>
<evidence type="ECO:0000256" key="19">
    <source>
        <dbReference type="ARBA" id="ARBA00023157"/>
    </source>
</evidence>
<dbReference type="Pfam" id="PF11838">
    <property type="entry name" value="ERAP1_C"/>
    <property type="match status" value="1"/>
</dbReference>
<evidence type="ECO:0000256" key="17">
    <source>
        <dbReference type="ARBA" id="ARBA00023049"/>
    </source>
</evidence>
<keyword evidence="18" id="KW-0472">Membrane</keyword>
<dbReference type="InterPro" id="IPR001930">
    <property type="entry name" value="Peptidase_M1"/>
</dbReference>
<dbReference type="Gene3D" id="2.60.40.1730">
    <property type="entry name" value="tricorn interacting facor f3 domain"/>
    <property type="match status" value="1"/>
</dbReference>
<sequence length="926" mass="106396">MISLSTYVVLIFKIGMVFYLLERSQTPAQAYQQPNMDNSSSPTLANYDKQWKNNAILPNDTIPSHYNLFLNPDLQNGTFSGEVDITVNVTKQRHYLLLHIHELEIIKTSVYNEAGSEIEIYDSFSYPENQYWVILLKENVNPGKYVIKIQFNGSLTGKIVGFYRSTYIAEDGSKRYIATTKFEPTYARKAFPCFDEPRYKASFTVHITRPSDNKYIALSNMNQVNEEPDVPSVGLTKVSFAPSPPMSTYLACFIVCDFEHLESVRTDQGIPITLYARASQLNNTKFSRDIAQQVMNHFVKYFDIEYPLPKIDLIAIPDFVSGAMENWGLITFRETSVLVAPDDSISNQQVCADTVTHELAHMWFGDLVTMAWWDDLWLNEGFATFLSQKFVGIVKENLFSPMKFVINQVQSVLEDDAALSSHPIIQPVNHPDQITEIFDIISYSKGSSVLRMFESYSPQAFQTAVSKYLKKFTYKNAVTDDLWEELEKEYNINNMRSMLNTWTKQMGYPLVNVKKEGDSIILTQSRFLSNSEATYDPKQSPYGYKWDIPVTYITSINPSEIKKVVFPKENESLTINLGSGVEWYKVNSEQCGFYRVNYTDEWLKFLPLLDSQVLSHPIDRANLLDDSFSLAKAGYLSYEVPFHLVSYLKNGSESHYVPWAVASKHFYRYKNILHGTPAYSDLMKFGISLIPSSLLSDIWEVKSTASNLEKQFKITLLSFACRLEIPEVMVKANEIFTAWLNGETGKPHHLIRNLIYKYGVRGANEEANRQKLWELYLKELDPIDKSDYMAAIASVSNPQIISRLLELIKNEDNVRSQDYFIFLDYMCLTSPAGGAFIWEYLRNNWDYFVKRFTLNDRALGRVLPKCTAYFSTEERLKEVEDFIKKYPDAGAGAAGRKKAVESIKNNIKWRKQHYQNVSDILKKLAI</sequence>
<keyword evidence="8" id="KW-0336">GPI-anchor</keyword>
<gene>
    <name evidence="30" type="ORF">NEZAVI_LOCUS8634</name>
</gene>
<dbReference type="Pfam" id="PF01433">
    <property type="entry name" value="Peptidase_M1"/>
    <property type="match status" value="1"/>
</dbReference>
<keyword evidence="20" id="KW-0325">Glycoprotein</keyword>
<dbReference type="InterPro" id="IPR024571">
    <property type="entry name" value="ERAP1-like_C_dom"/>
</dbReference>
<evidence type="ECO:0000256" key="14">
    <source>
        <dbReference type="ARBA" id="ARBA00022837"/>
    </source>
</evidence>
<keyword evidence="15" id="KW-0735">Signal-anchor</keyword>
<dbReference type="Gene3D" id="1.25.50.20">
    <property type="match status" value="1"/>
</dbReference>
<dbReference type="FunFam" id="2.60.40.1730:FF:000012">
    <property type="entry name" value="Aminopeptidase N"/>
    <property type="match status" value="1"/>
</dbReference>
<dbReference type="InterPro" id="IPR014782">
    <property type="entry name" value="Peptidase_M1_dom"/>
</dbReference>
<dbReference type="GO" id="GO:0042277">
    <property type="term" value="F:peptide binding"/>
    <property type="evidence" value="ECO:0007669"/>
    <property type="project" value="TreeGrafter"/>
</dbReference>
<keyword evidence="14" id="KW-0106">Calcium</keyword>
<dbReference type="InterPro" id="IPR027268">
    <property type="entry name" value="Peptidase_M4/M1_CTD_sf"/>
</dbReference>
<feature type="binding site" evidence="23">
    <location>
        <position position="183"/>
    </location>
    <ligand>
        <name>substrate</name>
    </ligand>
</feature>
<feature type="binding site" evidence="24">
    <location>
        <position position="357"/>
    </location>
    <ligand>
        <name>Zn(2+)</name>
        <dbReference type="ChEBI" id="CHEBI:29105"/>
        <note>catalytic</note>
    </ligand>
</feature>
<dbReference type="GO" id="GO:0005615">
    <property type="term" value="C:extracellular space"/>
    <property type="evidence" value="ECO:0007669"/>
    <property type="project" value="TreeGrafter"/>
</dbReference>
<dbReference type="EC" id="3.4.11.-" evidence="26"/>